<dbReference type="RefSeq" id="WP_066512648.1">
    <property type="nucleotide sequence ID" value="NZ_LT596208.1"/>
</dbReference>
<keyword evidence="1" id="KW-0812">Transmembrane</keyword>
<reference evidence="2 3" key="1">
    <citation type="submission" date="2019-06" db="EMBL/GenBank/DDBJ databases">
        <title>Draft genome of C. phoceense Strain 272.</title>
        <authorList>
            <person name="Pacheco L.G.C."/>
            <person name="Barberis C.M."/>
            <person name="Almuzara M.N."/>
            <person name="Traglia G.M."/>
            <person name="Santos C.S."/>
            <person name="Rocha D.J.P.G."/>
            <person name="Aguiar E.R.G.R."/>
            <person name="Vay C.A."/>
        </authorList>
    </citation>
    <scope>NUCLEOTIDE SEQUENCE [LARGE SCALE GENOMIC DNA]</scope>
    <source>
        <strain evidence="2 3">272</strain>
    </source>
</reference>
<dbReference type="GeneID" id="79853314"/>
<dbReference type="AlphaFoldDB" id="A0A540R9Z8"/>
<feature type="transmembrane region" description="Helical" evidence="1">
    <location>
        <begin position="403"/>
        <end position="429"/>
    </location>
</feature>
<dbReference type="STRING" id="1686286.GCA_900092335_02144"/>
<feature type="transmembrane region" description="Helical" evidence="1">
    <location>
        <begin position="378"/>
        <end position="397"/>
    </location>
</feature>
<feature type="transmembrane region" description="Helical" evidence="1">
    <location>
        <begin position="332"/>
        <end position="354"/>
    </location>
</feature>
<keyword evidence="1" id="KW-0472">Membrane</keyword>
<accession>A0A540R9Z8</accession>
<keyword evidence="3" id="KW-1185">Reference proteome</keyword>
<protein>
    <submittedName>
        <fullName evidence="2">Uncharacterized protein</fullName>
    </submittedName>
</protein>
<evidence type="ECO:0000313" key="2">
    <source>
        <dbReference type="EMBL" id="TQE44569.1"/>
    </source>
</evidence>
<gene>
    <name evidence="2" type="ORF">EJK80_00300</name>
</gene>
<keyword evidence="1" id="KW-1133">Transmembrane helix</keyword>
<name>A0A540R9Z8_9CORY</name>
<feature type="transmembrane region" description="Helical" evidence="1">
    <location>
        <begin position="56"/>
        <end position="77"/>
    </location>
</feature>
<feature type="transmembrane region" description="Helical" evidence="1">
    <location>
        <begin position="174"/>
        <end position="192"/>
    </location>
</feature>
<dbReference type="Proteomes" id="UP000318080">
    <property type="component" value="Unassembled WGS sequence"/>
</dbReference>
<feature type="transmembrane region" description="Helical" evidence="1">
    <location>
        <begin position="138"/>
        <end position="162"/>
    </location>
</feature>
<dbReference type="EMBL" id="VHIR01000001">
    <property type="protein sequence ID" value="TQE44569.1"/>
    <property type="molecule type" value="Genomic_DNA"/>
</dbReference>
<evidence type="ECO:0000256" key="1">
    <source>
        <dbReference type="SAM" id="Phobius"/>
    </source>
</evidence>
<feature type="transmembrane region" description="Helical" evidence="1">
    <location>
        <begin position="24"/>
        <end position="44"/>
    </location>
</feature>
<organism evidence="2 3">
    <name type="scientific">Corynebacterium phoceense</name>
    <dbReference type="NCBI Taxonomy" id="1686286"/>
    <lineage>
        <taxon>Bacteria</taxon>
        <taxon>Bacillati</taxon>
        <taxon>Actinomycetota</taxon>
        <taxon>Actinomycetes</taxon>
        <taxon>Mycobacteriales</taxon>
        <taxon>Corynebacteriaceae</taxon>
        <taxon>Corynebacterium</taxon>
    </lineage>
</organism>
<feature type="transmembrane region" description="Helical" evidence="1">
    <location>
        <begin position="484"/>
        <end position="505"/>
    </location>
</feature>
<feature type="transmembrane region" description="Helical" evidence="1">
    <location>
        <begin position="228"/>
        <end position="250"/>
    </location>
</feature>
<proteinExistence type="predicted"/>
<feature type="transmembrane region" description="Helical" evidence="1">
    <location>
        <begin position="102"/>
        <end position="131"/>
    </location>
</feature>
<feature type="transmembrane region" description="Helical" evidence="1">
    <location>
        <begin position="199"/>
        <end position="222"/>
    </location>
</feature>
<comment type="caution">
    <text evidence="2">The sequence shown here is derived from an EMBL/GenBank/DDBJ whole genome shotgun (WGS) entry which is preliminary data.</text>
</comment>
<feature type="transmembrane region" description="Helical" evidence="1">
    <location>
        <begin position="307"/>
        <end position="326"/>
    </location>
</feature>
<feature type="transmembrane region" description="Helical" evidence="1">
    <location>
        <begin position="450"/>
        <end position="478"/>
    </location>
</feature>
<sequence length="525" mass="55655">MTRTLITLHRTLWTRALHSNPQQFILAFLIGFYGLLGLVSLSLAGYMDFADATHSFHVLTVINGLGVAMYILLSVMMPAGEKQLTPAELGTFPLSYREVRPALAWSLFLTTRSIIATLFTVIFAVGGAVFLTTHGRPLLAAAFVVSMAFSLALTVFAADLVGALGSAALSKDKANLVMGLGGVALLFIFTNLQGILNNIVPLGTVGGVLAWTPLSALTGWVASLADGALAPALAQLLIGLVTLALLAWGWDLTARQTFESPVHGNAPSAAPRAEGVTALSLGGLAYRSPAWMEYSRSLRYFFRDSRLTMTLVMLPVFLAFALYQLWRGEEVLGYFFVGYLGVLGGIVAINDCGYDGPSLWVKMLAPVRASVLFRARHWAHLTTTAVVIALGAVVLLLLAPDRAFAACIAALAVGMVLSSGSFAALLSAFNPYPVSPPGTNPWTDKSGYSAGAFIAAIVCFFFGWLPAAPGIIMVILGADSGLKFAGAAVGLVVPAAIYVLALWLASRRVDAQMPEIYAKVRTYVS</sequence>
<evidence type="ECO:0000313" key="3">
    <source>
        <dbReference type="Proteomes" id="UP000318080"/>
    </source>
</evidence>